<feature type="transmembrane region" description="Helical" evidence="7">
    <location>
        <begin position="431"/>
        <end position="452"/>
    </location>
</feature>
<feature type="transmembrane region" description="Helical" evidence="7">
    <location>
        <begin position="44"/>
        <end position="67"/>
    </location>
</feature>
<name>A0A1G7HG48_9FLAO</name>
<feature type="transmembrane region" description="Helical" evidence="7">
    <location>
        <begin position="6"/>
        <end position="24"/>
    </location>
</feature>
<keyword evidence="9" id="KW-1185">Reference proteome</keyword>
<keyword evidence="3 7" id="KW-0812">Transmembrane</keyword>
<dbReference type="STRING" id="641691.SAMN05421636_109158"/>
<accession>A0A1G7HG48</accession>
<dbReference type="GO" id="GO:0005886">
    <property type="term" value="C:plasma membrane"/>
    <property type="evidence" value="ECO:0007669"/>
    <property type="project" value="TreeGrafter"/>
</dbReference>
<feature type="transmembrane region" description="Helical" evidence="7">
    <location>
        <begin position="79"/>
        <end position="98"/>
    </location>
</feature>
<evidence type="ECO:0000256" key="6">
    <source>
        <dbReference type="RuleBase" id="RU362091"/>
    </source>
</evidence>
<feature type="transmembrane region" description="Helical" evidence="7">
    <location>
        <begin position="234"/>
        <end position="254"/>
    </location>
</feature>
<gene>
    <name evidence="8" type="ORF">SAMN05421636_109158</name>
</gene>
<evidence type="ECO:0000256" key="1">
    <source>
        <dbReference type="ARBA" id="ARBA00004141"/>
    </source>
</evidence>
<organism evidence="8 9">
    <name type="scientific">Pricia antarctica</name>
    <dbReference type="NCBI Taxonomy" id="641691"/>
    <lineage>
        <taxon>Bacteria</taxon>
        <taxon>Pseudomonadati</taxon>
        <taxon>Bacteroidota</taxon>
        <taxon>Flavobacteriia</taxon>
        <taxon>Flavobacteriales</taxon>
        <taxon>Flavobacteriaceae</taxon>
        <taxon>Pricia</taxon>
    </lineage>
</organism>
<dbReference type="PROSITE" id="PS50283">
    <property type="entry name" value="NA_SOLUT_SYMP_3"/>
    <property type="match status" value="1"/>
</dbReference>
<comment type="similarity">
    <text evidence="2 6">Belongs to the sodium:solute symporter (SSF) (TC 2.A.21) family.</text>
</comment>
<proteinExistence type="inferred from homology"/>
<evidence type="ECO:0000256" key="7">
    <source>
        <dbReference type="SAM" id="Phobius"/>
    </source>
</evidence>
<dbReference type="EMBL" id="FNAO01000009">
    <property type="protein sequence ID" value="SDE99385.1"/>
    <property type="molecule type" value="Genomic_DNA"/>
</dbReference>
<dbReference type="CDD" id="cd11478">
    <property type="entry name" value="SLC5sbd_u2"/>
    <property type="match status" value="1"/>
</dbReference>
<feature type="transmembrane region" description="Helical" evidence="7">
    <location>
        <begin position="317"/>
        <end position="335"/>
    </location>
</feature>
<comment type="subcellular location">
    <subcellularLocation>
        <location evidence="1">Membrane</location>
        <topology evidence="1">Multi-pass membrane protein</topology>
    </subcellularLocation>
</comment>
<reference evidence="8 9" key="1">
    <citation type="submission" date="2016-10" db="EMBL/GenBank/DDBJ databases">
        <authorList>
            <person name="de Groot N.N."/>
        </authorList>
    </citation>
    <scope>NUCLEOTIDE SEQUENCE [LARGE SCALE GENOMIC DNA]</scope>
    <source>
        <strain evidence="8 9">DSM 23421</strain>
    </source>
</reference>
<feature type="transmembrane region" description="Helical" evidence="7">
    <location>
        <begin position="150"/>
        <end position="168"/>
    </location>
</feature>
<dbReference type="Gene3D" id="1.20.1730.10">
    <property type="entry name" value="Sodium/glucose cotransporter"/>
    <property type="match status" value="1"/>
</dbReference>
<dbReference type="InterPro" id="IPR001734">
    <property type="entry name" value="Na/solute_symporter"/>
</dbReference>
<feature type="transmembrane region" description="Helical" evidence="7">
    <location>
        <begin position="395"/>
        <end position="419"/>
    </location>
</feature>
<keyword evidence="5 7" id="KW-0472">Membrane</keyword>
<evidence type="ECO:0000313" key="9">
    <source>
        <dbReference type="Proteomes" id="UP000199109"/>
    </source>
</evidence>
<evidence type="ECO:0000256" key="2">
    <source>
        <dbReference type="ARBA" id="ARBA00006434"/>
    </source>
</evidence>
<evidence type="ECO:0000313" key="8">
    <source>
        <dbReference type="EMBL" id="SDE99385.1"/>
    </source>
</evidence>
<feature type="transmembrane region" description="Helical" evidence="7">
    <location>
        <begin position="119"/>
        <end position="144"/>
    </location>
</feature>
<dbReference type="GO" id="GO:0005412">
    <property type="term" value="F:D-glucose:sodium symporter activity"/>
    <property type="evidence" value="ECO:0007669"/>
    <property type="project" value="TreeGrafter"/>
</dbReference>
<keyword evidence="4 7" id="KW-1133">Transmembrane helix</keyword>
<dbReference type="InterPro" id="IPR038377">
    <property type="entry name" value="Na/Glc_symporter_sf"/>
</dbReference>
<feature type="transmembrane region" description="Helical" evidence="7">
    <location>
        <begin position="275"/>
        <end position="297"/>
    </location>
</feature>
<dbReference type="AlphaFoldDB" id="A0A1G7HG48"/>
<feature type="transmembrane region" description="Helical" evidence="7">
    <location>
        <begin position="367"/>
        <end position="389"/>
    </location>
</feature>
<evidence type="ECO:0000256" key="4">
    <source>
        <dbReference type="ARBA" id="ARBA00022989"/>
    </source>
</evidence>
<feature type="transmembrane region" description="Helical" evidence="7">
    <location>
        <begin position="180"/>
        <end position="198"/>
    </location>
</feature>
<evidence type="ECO:0000256" key="3">
    <source>
        <dbReference type="ARBA" id="ARBA00022692"/>
    </source>
</evidence>
<dbReference type="Proteomes" id="UP000199109">
    <property type="component" value="Unassembled WGS sequence"/>
</dbReference>
<dbReference type="PANTHER" id="PTHR11819:SF195">
    <property type="entry name" value="SODIUM_GLUCOSE COTRANSPORTER 4"/>
    <property type="match status" value="1"/>
</dbReference>
<dbReference type="NCBIfam" id="TIGR00813">
    <property type="entry name" value="sss"/>
    <property type="match status" value="1"/>
</dbReference>
<feature type="transmembrane region" description="Helical" evidence="7">
    <location>
        <begin position="458"/>
        <end position="477"/>
    </location>
</feature>
<sequence>MLSGIDYFIVIAYIVGMLLLGLYFKKFVSSSEDYFLGGKSLPFWAIGMSIVVSDIGALDFVGVSGQAYRYGIAVGNFDWVGSVPAMLLAAFIFIPYFWRGGMYTIPEYLGRRYNKSVRTIASATWILFFALDLGVLFWASAVLLNVLMGWPIWISILSTAGVVGLYTYFGGITAVIMTDVVQMIIMFIGGFALVFLSLDAVGGWENMVEKIGTMGPEYQSHFDIIRPIDTKSPFPWTGILFGLTFVMANAYMIGNQSIVQRCLTAKNEWHAKASMIFGSALKMFIPILVLFPGLMAVVVHPDLADGDQALPMMIKTILPPGLVGLMFAAFFAGLMSSVDSLLNSTATLFTKDIYEPFIKKNADDRHYLKVGQITTLVLLGLGVATAPISSDFPGIYVAIQTFMSYFQGPLFAILLLGIFWKRSTQWGGLSALVIGIGFAIFLNVFKAGFFTIEDPFLYISWWSFLLAFIVNVVVSLLTKKHTKAELDGLVFSSKIVTKNKTL</sequence>
<dbReference type="OrthoDB" id="9814523at2"/>
<dbReference type="RefSeq" id="WP_091872861.1">
    <property type="nucleotide sequence ID" value="NZ_FNAO01000009.1"/>
</dbReference>
<dbReference type="PANTHER" id="PTHR11819">
    <property type="entry name" value="SOLUTE CARRIER FAMILY 5"/>
    <property type="match status" value="1"/>
</dbReference>
<protein>
    <submittedName>
        <fullName evidence="8">Solute:Na+ symporter, SSS family</fullName>
    </submittedName>
</protein>
<evidence type="ECO:0000256" key="5">
    <source>
        <dbReference type="ARBA" id="ARBA00023136"/>
    </source>
</evidence>
<dbReference type="Pfam" id="PF00474">
    <property type="entry name" value="SSF"/>
    <property type="match status" value="1"/>
</dbReference>